<gene>
    <name evidence="2" type="ORF">SAMN06295955_104201</name>
</gene>
<accession>A0A239H1B0</accession>
<dbReference type="RefSeq" id="WP_089215492.1">
    <property type="nucleotide sequence ID" value="NZ_FZPA01000004.1"/>
</dbReference>
<keyword evidence="3" id="KW-1185">Reference proteome</keyword>
<feature type="chain" id="PRO_5013076948" evidence="1">
    <location>
        <begin position="22"/>
        <end position="98"/>
    </location>
</feature>
<dbReference type="EMBL" id="FZPA01000004">
    <property type="protein sequence ID" value="SNS75170.1"/>
    <property type="molecule type" value="Genomic_DNA"/>
</dbReference>
<name>A0A239H1B0_9SPHN</name>
<evidence type="ECO:0000256" key="1">
    <source>
        <dbReference type="SAM" id="SignalP"/>
    </source>
</evidence>
<reference evidence="2 3" key="1">
    <citation type="submission" date="2017-06" db="EMBL/GenBank/DDBJ databases">
        <authorList>
            <person name="Kim H.J."/>
            <person name="Triplett B.A."/>
        </authorList>
    </citation>
    <scope>NUCLEOTIDE SEQUENCE [LARGE SCALE GENOMIC DNA]</scope>
    <source>
        <strain evidence="2 3">DS15</strain>
    </source>
</reference>
<evidence type="ECO:0000313" key="2">
    <source>
        <dbReference type="EMBL" id="SNS75170.1"/>
    </source>
</evidence>
<dbReference type="Proteomes" id="UP000198339">
    <property type="component" value="Unassembled WGS sequence"/>
</dbReference>
<dbReference type="OrthoDB" id="7451042at2"/>
<evidence type="ECO:0000313" key="3">
    <source>
        <dbReference type="Proteomes" id="UP000198339"/>
    </source>
</evidence>
<proteinExistence type="predicted"/>
<dbReference type="AlphaFoldDB" id="A0A239H1B0"/>
<feature type="signal peptide" evidence="1">
    <location>
        <begin position="1"/>
        <end position="21"/>
    </location>
</feature>
<protein>
    <submittedName>
        <fullName evidence="2">Uncharacterized protein</fullName>
    </submittedName>
</protein>
<keyword evidence="1" id="KW-0732">Signal</keyword>
<organism evidence="2 3">
    <name type="scientific">Sphingopyxis indica</name>
    <dbReference type="NCBI Taxonomy" id="436663"/>
    <lineage>
        <taxon>Bacteria</taxon>
        <taxon>Pseudomonadati</taxon>
        <taxon>Pseudomonadota</taxon>
        <taxon>Alphaproteobacteria</taxon>
        <taxon>Sphingomonadales</taxon>
        <taxon>Sphingomonadaceae</taxon>
        <taxon>Sphingopyxis</taxon>
    </lineage>
</organism>
<sequence length="98" mass="10837">MKTIFLPIALGFAALAPAVHADEAAPQRFEHDGHIYSYTVEEADGYRVIRGVEERTGKTFKLRVGEHRVRGTVGSQQVSFSLRDVQPLDKPATTLASR</sequence>